<dbReference type="Proteomes" id="UP001596540">
    <property type="component" value="Unassembled WGS sequence"/>
</dbReference>
<dbReference type="RefSeq" id="WP_379872572.1">
    <property type="nucleotide sequence ID" value="NZ_JBHTBH010000009.1"/>
</dbReference>
<dbReference type="Pfam" id="PF02698">
    <property type="entry name" value="DUF218"/>
    <property type="match status" value="1"/>
</dbReference>
<keyword evidence="3" id="KW-1185">Reference proteome</keyword>
<organism evidence="2 3">
    <name type="scientific">Marinactinospora rubrisoli</name>
    <dbReference type="NCBI Taxonomy" id="2715399"/>
    <lineage>
        <taxon>Bacteria</taxon>
        <taxon>Bacillati</taxon>
        <taxon>Actinomycetota</taxon>
        <taxon>Actinomycetes</taxon>
        <taxon>Streptosporangiales</taxon>
        <taxon>Nocardiopsidaceae</taxon>
        <taxon>Marinactinospora</taxon>
    </lineage>
</organism>
<dbReference type="PANTHER" id="PTHR30336">
    <property type="entry name" value="INNER MEMBRANE PROTEIN, PROBABLE PERMEASE"/>
    <property type="match status" value="1"/>
</dbReference>
<feature type="domain" description="DUF218" evidence="1">
    <location>
        <begin position="42"/>
        <end position="158"/>
    </location>
</feature>
<dbReference type="EMBL" id="JBHTBH010000009">
    <property type="protein sequence ID" value="MFC7329928.1"/>
    <property type="molecule type" value="Genomic_DNA"/>
</dbReference>
<dbReference type="PANTHER" id="PTHR30336:SF6">
    <property type="entry name" value="INTEGRAL MEMBRANE PROTEIN"/>
    <property type="match status" value="1"/>
</dbReference>
<comment type="caution">
    <text evidence="2">The sequence shown here is derived from an EMBL/GenBank/DDBJ whole genome shotgun (WGS) entry which is preliminary data.</text>
</comment>
<evidence type="ECO:0000313" key="3">
    <source>
        <dbReference type="Proteomes" id="UP001596540"/>
    </source>
</evidence>
<protein>
    <submittedName>
        <fullName evidence="2">Vancomycin high temperature exclusion protein</fullName>
    </submittedName>
</protein>
<dbReference type="InterPro" id="IPR003848">
    <property type="entry name" value="DUF218"/>
</dbReference>
<accession>A0ABW2KJ55</accession>
<name>A0ABW2KJ55_9ACTN</name>
<dbReference type="CDD" id="cd06259">
    <property type="entry name" value="YdcF-like"/>
    <property type="match status" value="1"/>
</dbReference>
<reference evidence="3" key="1">
    <citation type="journal article" date="2019" name="Int. J. Syst. Evol. Microbiol.">
        <title>The Global Catalogue of Microorganisms (GCM) 10K type strain sequencing project: providing services to taxonomists for standard genome sequencing and annotation.</title>
        <authorList>
            <consortium name="The Broad Institute Genomics Platform"/>
            <consortium name="The Broad Institute Genome Sequencing Center for Infectious Disease"/>
            <person name="Wu L."/>
            <person name="Ma J."/>
        </authorList>
    </citation>
    <scope>NUCLEOTIDE SEQUENCE [LARGE SCALE GENOMIC DNA]</scope>
    <source>
        <strain evidence="3">CGMCC 4.7382</strain>
    </source>
</reference>
<gene>
    <name evidence="2" type="ORF">ACFQRF_19530</name>
</gene>
<proteinExistence type="predicted"/>
<dbReference type="InterPro" id="IPR051599">
    <property type="entry name" value="Cell_Envelope_Assoc"/>
</dbReference>
<evidence type="ECO:0000313" key="2">
    <source>
        <dbReference type="EMBL" id="MFC7329928.1"/>
    </source>
</evidence>
<sequence>MTWAVLGAVGGCVMLALLPTAWTYAVSAGRRHRLDGVPVRPVAIVLGAAVWESGPCPLLARRLDIAAELYRAGRVRAILVSGDNEARSRFETDSMTSYLVARGIPESAIAADPAGYRTWDTCVRARDVYGITAATVVTQAFHLPRAVALCRTVGIDAVGVGDASLSGRSRSTLHGYAREIGANAKALRDAVLRPAPAVTDPADPAHLARLSDAE</sequence>
<evidence type="ECO:0000259" key="1">
    <source>
        <dbReference type="Pfam" id="PF02698"/>
    </source>
</evidence>